<dbReference type="PANTHER" id="PTHR22604">
    <property type="entry name" value="OXIDOREDUCTASES"/>
    <property type="match status" value="1"/>
</dbReference>
<dbReference type="GO" id="GO:0016491">
    <property type="term" value="F:oxidoreductase activity"/>
    <property type="evidence" value="ECO:0007669"/>
    <property type="project" value="UniProtKB-KW"/>
</dbReference>
<dbReference type="InterPro" id="IPR036291">
    <property type="entry name" value="NAD(P)-bd_dom_sf"/>
</dbReference>
<feature type="region of interest" description="Disordered" evidence="3">
    <location>
        <begin position="1"/>
        <end position="32"/>
    </location>
</feature>
<sequence length="386" mass="40218">MFESTFADAGRRDWVDGDGDEGGDGGGSDGADATTRIATVGCGNYARSVSIPAMARGDYARPTVVVSGDADKRSALADDFGVTALDYDEYEAGAATDEYDAVYVATPNRLHLPHVETAAGHGKHVICEKPLEATVERAERLVAACEDAGVRLMTAYRMQIDPVVRRLREFVAAGGIGDLQRAVGDFTFPVLAGDAGPEQWRLDGRLAGGGALYDVGVYPLNTARFVAGDDPTAVSATVRSPDDAFHEVDQHVDFRVEFGAGDGGTGGGDGGTGSGNADGWVGNFSASFSGHPNTSLELLGTEGRIAVRSAFQPGADREVTVETTEGTMELAGLGADETVEEFDYFAHAVATGGDIEPDGADGLVDMRTLAAAQASARAGERIELER</sequence>
<dbReference type="AlphaFoldDB" id="A0ABD5MQE5"/>
<dbReference type="Gene3D" id="3.30.360.10">
    <property type="entry name" value="Dihydrodipicolinate Reductase, domain 2"/>
    <property type="match status" value="1"/>
</dbReference>
<dbReference type="SUPFAM" id="SSF55347">
    <property type="entry name" value="Glyceraldehyde-3-phosphate dehydrogenase-like, C-terminal domain"/>
    <property type="match status" value="1"/>
</dbReference>
<dbReference type="Pfam" id="PF01408">
    <property type="entry name" value="GFO_IDH_MocA"/>
    <property type="match status" value="1"/>
</dbReference>
<dbReference type="GeneID" id="67210348"/>
<dbReference type="Pfam" id="PF22725">
    <property type="entry name" value="GFO_IDH_MocA_C3"/>
    <property type="match status" value="1"/>
</dbReference>
<evidence type="ECO:0000259" key="4">
    <source>
        <dbReference type="Pfam" id="PF01408"/>
    </source>
</evidence>
<name>A0ABD5MQE5_9EURY</name>
<evidence type="ECO:0000256" key="2">
    <source>
        <dbReference type="ARBA" id="ARBA00023002"/>
    </source>
</evidence>
<dbReference type="Gene3D" id="3.40.50.720">
    <property type="entry name" value="NAD(P)-binding Rossmann-like Domain"/>
    <property type="match status" value="1"/>
</dbReference>
<evidence type="ECO:0000313" key="6">
    <source>
        <dbReference type="EMBL" id="MFB9825009.1"/>
    </source>
</evidence>
<dbReference type="PANTHER" id="PTHR22604:SF105">
    <property type="entry name" value="TRANS-1,2-DIHYDROBENZENE-1,2-DIOL DEHYDROGENASE"/>
    <property type="match status" value="1"/>
</dbReference>
<protein>
    <submittedName>
        <fullName evidence="6">Gfo/Idh/MocA family oxidoreductase</fullName>
    </submittedName>
</protein>
<dbReference type="InterPro" id="IPR055170">
    <property type="entry name" value="GFO_IDH_MocA-like_dom"/>
</dbReference>
<keyword evidence="7" id="KW-1185">Reference proteome</keyword>
<dbReference type="InterPro" id="IPR000683">
    <property type="entry name" value="Gfo/Idh/MocA-like_OxRdtase_N"/>
</dbReference>
<evidence type="ECO:0000256" key="1">
    <source>
        <dbReference type="ARBA" id="ARBA00010928"/>
    </source>
</evidence>
<organism evidence="6 7">
    <name type="scientific">Halobaculum roseum</name>
    <dbReference type="NCBI Taxonomy" id="2175149"/>
    <lineage>
        <taxon>Archaea</taxon>
        <taxon>Methanobacteriati</taxon>
        <taxon>Methanobacteriota</taxon>
        <taxon>Stenosarchaea group</taxon>
        <taxon>Halobacteria</taxon>
        <taxon>Halobacteriales</taxon>
        <taxon>Haloferacaceae</taxon>
        <taxon>Halobaculum</taxon>
    </lineage>
</organism>
<feature type="domain" description="GFO/IDH/MocA-like oxidoreductase" evidence="5">
    <location>
        <begin position="164"/>
        <end position="305"/>
    </location>
</feature>
<evidence type="ECO:0000259" key="5">
    <source>
        <dbReference type="Pfam" id="PF22725"/>
    </source>
</evidence>
<keyword evidence="2" id="KW-0560">Oxidoreductase</keyword>
<accession>A0ABD5MQE5</accession>
<comment type="similarity">
    <text evidence="1">Belongs to the Gfo/Idh/MocA family.</text>
</comment>
<dbReference type="SUPFAM" id="SSF51735">
    <property type="entry name" value="NAD(P)-binding Rossmann-fold domains"/>
    <property type="match status" value="1"/>
</dbReference>
<feature type="domain" description="Gfo/Idh/MocA-like oxidoreductase N-terminal" evidence="4">
    <location>
        <begin position="36"/>
        <end position="155"/>
    </location>
</feature>
<dbReference type="RefSeq" id="WP_222922968.1">
    <property type="nucleotide sequence ID" value="NZ_CP082286.1"/>
</dbReference>
<gene>
    <name evidence="6" type="ORF">ACFFOL_12630</name>
</gene>
<evidence type="ECO:0000313" key="7">
    <source>
        <dbReference type="Proteomes" id="UP001589595"/>
    </source>
</evidence>
<proteinExistence type="inferred from homology"/>
<comment type="caution">
    <text evidence="6">The sequence shown here is derived from an EMBL/GenBank/DDBJ whole genome shotgun (WGS) entry which is preliminary data.</text>
</comment>
<dbReference type="EMBL" id="JBHMAJ010000007">
    <property type="protein sequence ID" value="MFB9825009.1"/>
    <property type="molecule type" value="Genomic_DNA"/>
</dbReference>
<reference evidence="6" key="1">
    <citation type="submission" date="2024-09" db="EMBL/GenBank/DDBJ databases">
        <authorList>
            <person name="Sun Q."/>
        </authorList>
    </citation>
    <scope>NUCLEOTIDE SEQUENCE [LARGE SCALE GENOMIC DNA]</scope>
    <source>
        <strain evidence="6">JCM 31273</strain>
    </source>
</reference>
<dbReference type="InterPro" id="IPR050984">
    <property type="entry name" value="Gfo/Idh/MocA_domain"/>
</dbReference>
<dbReference type="Proteomes" id="UP001589595">
    <property type="component" value="Unassembled WGS sequence"/>
</dbReference>
<evidence type="ECO:0000256" key="3">
    <source>
        <dbReference type="SAM" id="MobiDB-lite"/>
    </source>
</evidence>